<keyword evidence="3 7" id="KW-0863">Zinc-finger</keyword>
<dbReference type="GO" id="GO:0061630">
    <property type="term" value="F:ubiquitin protein ligase activity"/>
    <property type="evidence" value="ECO:0007669"/>
    <property type="project" value="TreeGrafter"/>
</dbReference>
<dbReference type="InterPro" id="IPR018247">
    <property type="entry name" value="EF_Hand_1_Ca_BS"/>
</dbReference>
<dbReference type="InterPro" id="IPR013083">
    <property type="entry name" value="Znf_RING/FYVE/PHD"/>
</dbReference>
<dbReference type="InterPro" id="IPR038718">
    <property type="entry name" value="SNF2-like_sf"/>
</dbReference>
<dbReference type="GO" id="GO:0005634">
    <property type="term" value="C:nucleus"/>
    <property type="evidence" value="ECO:0007669"/>
    <property type="project" value="TreeGrafter"/>
</dbReference>
<keyword evidence="1" id="KW-0479">Metal-binding</keyword>
<dbReference type="PANTHER" id="PTHR45865">
    <property type="entry name" value="E3 UBIQUITIN-PROTEIN LIGASE SHPRH FAMILY MEMBER"/>
    <property type="match status" value="1"/>
</dbReference>
<evidence type="ECO:0000256" key="4">
    <source>
        <dbReference type="ARBA" id="ARBA00022801"/>
    </source>
</evidence>
<feature type="domain" description="Helicase C-terminal" evidence="11">
    <location>
        <begin position="1244"/>
        <end position="1398"/>
    </location>
</feature>
<dbReference type="GO" id="GO:0016787">
    <property type="term" value="F:hydrolase activity"/>
    <property type="evidence" value="ECO:0007669"/>
    <property type="project" value="UniProtKB-KW"/>
</dbReference>
<dbReference type="GO" id="GO:0006974">
    <property type="term" value="P:DNA damage response"/>
    <property type="evidence" value="ECO:0007669"/>
    <property type="project" value="TreeGrafter"/>
</dbReference>
<dbReference type="InterPro" id="IPR027417">
    <property type="entry name" value="P-loop_NTPase"/>
</dbReference>
<dbReference type="SUPFAM" id="SSF52540">
    <property type="entry name" value="P-loop containing nucleoside triphosphate hydrolases"/>
    <property type="match status" value="2"/>
</dbReference>
<dbReference type="Gene3D" id="3.30.40.10">
    <property type="entry name" value="Zinc/RING finger domain, C3HC4 (zinc finger)"/>
    <property type="match status" value="1"/>
</dbReference>
<evidence type="ECO:0000256" key="8">
    <source>
        <dbReference type="SAM" id="MobiDB-lite"/>
    </source>
</evidence>
<dbReference type="OrthoDB" id="5330228at2759"/>
<feature type="domain" description="Helicase ATP-binding" evidence="10">
    <location>
        <begin position="332"/>
        <end position="536"/>
    </location>
</feature>
<keyword evidence="13" id="KW-1185">Reference proteome</keyword>
<dbReference type="InterPro" id="IPR052583">
    <property type="entry name" value="ATP-helicase/E3_Ub-Ligase"/>
</dbReference>
<evidence type="ECO:0000256" key="3">
    <source>
        <dbReference type="ARBA" id="ARBA00022771"/>
    </source>
</evidence>
<proteinExistence type="predicted"/>
<dbReference type="SMART" id="SM00487">
    <property type="entry name" value="DEXDc"/>
    <property type="match status" value="1"/>
</dbReference>
<dbReference type="SUPFAM" id="SSF57850">
    <property type="entry name" value="RING/U-box"/>
    <property type="match status" value="1"/>
</dbReference>
<feature type="region of interest" description="Disordered" evidence="8">
    <location>
        <begin position="1"/>
        <end position="23"/>
    </location>
</feature>
<dbReference type="GO" id="GO:0000209">
    <property type="term" value="P:protein polyubiquitination"/>
    <property type="evidence" value="ECO:0007669"/>
    <property type="project" value="TreeGrafter"/>
</dbReference>
<dbReference type="InterPro" id="IPR001650">
    <property type="entry name" value="Helicase_C-like"/>
</dbReference>
<dbReference type="InterPro" id="IPR017907">
    <property type="entry name" value="Znf_RING_CS"/>
</dbReference>
<feature type="region of interest" description="Disordered" evidence="8">
    <location>
        <begin position="1185"/>
        <end position="1213"/>
    </location>
</feature>
<dbReference type="Pfam" id="PF26021">
    <property type="entry name" value="Ferritin_C144_05"/>
    <property type="match status" value="1"/>
</dbReference>
<dbReference type="GO" id="GO:0005524">
    <property type="term" value="F:ATP binding"/>
    <property type="evidence" value="ECO:0007669"/>
    <property type="project" value="InterPro"/>
</dbReference>
<dbReference type="FunFam" id="3.40.50.10810:FF:000059">
    <property type="entry name" value="SNF2 family helicase/ATPase, putative"/>
    <property type="match status" value="1"/>
</dbReference>
<dbReference type="PROSITE" id="PS00518">
    <property type="entry name" value="ZF_RING_1"/>
    <property type="match status" value="1"/>
</dbReference>
<dbReference type="PROSITE" id="PS50089">
    <property type="entry name" value="ZF_RING_2"/>
    <property type="match status" value="1"/>
</dbReference>
<reference evidence="13" key="1">
    <citation type="submission" date="2014-12" db="EMBL/GenBank/DDBJ databases">
        <title>Genome Sequence of Valsa Canker Pathogens Uncovers a Specific Adaption of Colonization on Woody Bark.</title>
        <authorList>
            <person name="Yin Z."/>
            <person name="Liu H."/>
            <person name="Gao X."/>
            <person name="Li Z."/>
            <person name="Song N."/>
            <person name="Ke X."/>
            <person name="Dai Q."/>
            <person name="Wu Y."/>
            <person name="Sun Y."/>
            <person name="Xu J.-R."/>
            <person name="Kang Z.K."/>
            <person name="Wang L."/>
            <person name="Huang L."/>
        </authorList>
    </citation>
    <scope>NUCLEOTIDE SEQUENCE [LARGE SCALE GENOMIC DNA]</scope>
    <source>
        <strain evidence="13">SXYL134</strain>
    </source>
</reference>
<evidence type="ECO:0000256" key="1">
    <source>
        <dbReference type="ARBA" id="ARBA00022723"/>
    </source>
</evidence>
<evidence type="ECO:0000256" key="2">
    <source>
        <dbReference type="ARBA" id="ARBA00022741"/>
    </source>
</evidence>
<dbReference type="PROSITE" id="PS51194">
    <property type="entry name" value="HELICASE_CTER"/>
    <property type="match status" value="1"/>
</dbReference>
<evidence type="ECO:0008006" key="14">
    <source>
        <dbReference type="Google" id="ProtNLM"/>
    </source>
</evidence>
<dbReference type="Pfam" id="PF00271">
    <property type="entry name" value="Helicase_C"/>
    <property type="match status" value="1"/>
</dbReference>
<name>A0A194UYC4_CYTMA</name>
<dbReference type="FunFam" id="3.40.50.300:FF:001870">
    <property type="entry name" value="SNF2 family helicase/ATPase, putative"/>
    <property type="match status" value="1"/>
</dbReference>
<evidence type="ECO:0000256" key="7">
    <source>
        <dbReference type="PROSITE-ProRule" id="PRU00175"/>
    </source>
</evidence>
<sequence length="1500" mass="168825">MGRRMAVVGRRRSQPGPVSHILPDEPIPALVSNYFRSLSAKDDGDGDRSAKRRKTEAGGVESITIIREQLVISRPSTQVPSDINSFRVQDAQSHLRFRLSDLEPGAKPTHTYILTISTRSTSKPDSFCVAFPLKAKDVPNRLVTALDARDVSWSNPGTEDSIWMAANAHLDLHADTIAIRLEFLVKWNASTTVYPTSLSPYQRNFRKHILALAFPGMFGIAPENQGNSCSPQLFYDAAHVPDPDDTPPEDLTIPHLTAKLYPFQRRAVQWMLQREGVQWHGRQNGSDTDVRDIGFERFDAPSSFIKIRDADDRVCYLSKLLGKITRDQSPFELLEQNMKGGILSEEMGLGKTVELLALCLLHRRPSGPAETFDYYLGEQVKATSATLIVAPSSLRKQWLSELSQHAPGLRVMSYTGLNQEAREEQSNEKALIEELASQDVVVTTYSVLTSELDYALGEPDRARRQPRKYHRPRSPLTQLSWWRVCLDEAQMIESGVSKAATLARLLPRVNAWGVTGTPVKDSVEDLRGLLLFLRYEPFAANIQAWNALINSDSEGFQRLFNQLALRHSKRLVRHEISIPAQKRYVITMPFTAVEEQHYQSLFQEVVEACGLTTKGDPLRDDWDPEDPGVLEKMRTALDRLRQTALHPEVGQRNRRALGRRSGPMRTVAEVLEVMIDQSEVSMRTDQRALLFAKLTRGQLLENSPQVKTALRIWQEVLEVANNIVDECRQSLQHEIEQSKASTSDKYRDAAEVESEHEVDEIDVGRIGDARRRLRSALEVQHKAVFFCANAHFQIKSNEEMTKPESNDFHHLEKLEAEGYDFAKKIRREILDEIRRKALKLMEKIAHAASEQSFAVIPEIKSMDSRGIESRAIVESFEELAAVLNEQADKLDDWREHIIQLLLKQLVDEDEENEITGEEYEDSTKLMEEIVVYTQVLRMAIADRDDAMSGQTNELVKHEAGVSLRMAHDGDGPYPEKLIELFAERENIKPPKELGSLRAIVAELRALSIKLRHDATNGSNRARLELEIVSGQLKMIQKQLIDQQKVVQAMTQEFDLFTATMNARVEFYRQLQSLSDMVAPYTGPTGDDVMNRLLAEEGSLATKLETSQAKHRYLLHLKDMDAKGGDQGLCIICRENFTIGVLTICGHQFCKECITLWFKANHNCPVCKKRLHQSSLHDITLKPQELKVHSESRGPTAKKPAEDRTHNSPTTSKKSAIYTEFSEDKLAEIKNVDLDGPAFTTKVDNLVRHLLWLRSSDPGSKSIIFSQYSDFLNVLKLAFKRYRIGFTSFDKANGATEFKEDPSIECFLLHARAHASGLNLVNASHVFLCEPLINTALELQAIARVHRIGQEQETTVWLYIVDGTVEESIYNLSVRRRMEHMGDHTRTGSSTKDKGKSKEATPELADEAIEAANSMELEHASLSKLMGKGKAAGEAVDKGDLWECLFGHIEQGRRASRDGDLSNHGPAIRGLLAAEAAERRAEEIGQGQGEGDGPLRLVNGL</sequence>
<dbReference type="InterPro" id="IPR001841">
    <property type="entry name" value="Znf_RING"/>
</dbReference>
<accession>A0A194UYC4</accession>
<keyword evidence="5" id="KW-0862">Zinc</keyword>
<evidence type="ECO:0000259" key="10">
    <source>
        <dbReference type="PROSITE" id="PS51192"/>
    </source>
</evidence>
<keyword evidence="4" id="KW-0378">Hydrolase</keyword>
<keyword evidence="6" id="KW-0067">ATP-binding</keyword>
<dbReference type="PROSITE" id="PS51192">
    <property type="entry name" value="HELICASE_ATP_BIND_1"/>
    <property type="match status" value="1"/>
</dbReference>
<dbReference type="CDD" id="cd18070">
    <property type="entry name" value="DEXQc_SHPRH"/>
    <property type="match status" value="1"/>
</dbReference>
<feature type="domain" description="RING-type" evidence="9">
    <location>
        <begin position="1129"/>
        <end position="1167"/>
    </location>
</feature>
<evidence type="ECO:0000313" key="13">
    <source>
        <dbReference type="Proteomes" id="UP000078576"/>
    </source>
</evidence>
<feature type="region of interest" description="Disordered" evidence="8">
    <location>
        <begin position="1379"/>
        <end position="1401"/>
    </location>
</feature>
<dbReference type="InterPro" id="IPR014001">
    <property type="entry name" value="Helicase_ATP-bd"/>
</dbReference>
<dbReference type="PROSITE" id="PS00018">
    <property type="entry name" value="EF_HAND_1"/>
    <property type="match status" value="1"/>
</dbReference>
<dbReference type="CDD" id="cd18793">
    <property type="entry name" value="SF2_C_SNF"/>
    <property type="match status" value="1"/>
</dbReference>
<feature type="compositionally biased region" description="Basic and acidic residues" evidence="8">
    <location>
        <begin position="1379"/>
        <end position="1400"/>
    </location>
</feature>
<dbReference type="InterPro" id="IPR049730">
    <property type="entry name" value="SNF2/RAD54-like_C"/>
</dbReference>
<organism evidence="12 13">
    <name type="scientific">Cytospora mali</name>
    <name type="common">Apple Valsa canker fungus</name>
    <name type="synonym">Valsa mali</name>
    <dbReference type="NCBI Taxonomy" id="578113"/>
    <lineage>
        <taxon>Eukaryota</taxon>
        <taxon>Fungi</taxon>
        <taxon>Dikarya</taxon>
        <taxon>Ascomycota</taxon>
        <taxon>Pezizomycotina</taxon>
        <taxon>Sordariomycetes</taxon>
        <taxon>Sordariomycetidae</taxon>
        <taxon>Diaporthales</taxon>
        <taxon>Cytosporaceae</taxon>
        <taxon>Cytospora</taxon>
    </lineage>
</organism>
<feature type="region of interest" description="Disordered" evidence="8">
    <location>
        <begin position="1478"/>
        <end position="1500"/>
    </location>
</feature>
<evidence type="ECO:0000259" key="9">
    <source>
        <dbReference type="PROSITE" id="PS50089"/>
    </source>
</evidence>
<dbReference type="Pfam" id="PF13639">
    <property type="entry name" value="zf-RING_2"/>
    <property type="match status" value="1"/>
</dbReference>
<dbReference type="InterPro" id="IPR059033">
    <property type="entry name" value="C144_05_dom"/>
</dbReference>
<protein>
    <recommendedName>
        <fullName evidence="14">ATP-dependent helicase</fullName>
    </recommendedName>
</protein>
<dbReference type="Gene3D" id="3.40.50.300">
    <property type="entry name" value="P-loop containing nucleotide triphosphate hydrolases"/>
    <property type="match status" value="1"/>
</dbReference>
<dbReference type="PANTHER" id="PTHR45865:SF1">
    <property type="entry name" value="E3 UBIQUITIN-PROTEIN LIGASE SHPRH"/>
    <property type="match status" value="1"/>
</dbReference>
<dbReference type="STRING" id="694573.A0A194UYC4"/>
<evidence type="ECO:0000256" key="6">
    <source>
        <dbReference type="ARBA" id="ARBA00022840"/>
    </source>
</evidence>
<evidence type="ECO:0000256" key="5">
    <source>
        <dbReference type="ARBA" id="ARBA00022833"/>
    </source>
</evidence>
<evidence type="ECO:0000313" key="12">
    <source>
        <dbReference type="EMBL" id="KUI56742.1"/>
    </source>
</evidence>
<evidence type="ECO:0000259" key="11">
    <source>
        <dbReference type="PROSITE" id="PS51194"/>
    </source>
</evidence>
<feature type="compositionally biased region" description="Basic residues" evidence="8">
    <location>
        <begin position="1"/>
        <end position="13"/>
    </location>
</feature>
<keyword evidence="2" id="KW-0547">Nucleotide-binding</keyword>
<dbReference type="Pfam" id="PF00176">
    <property type="entry name" value="SNF2-rel_dom"/>
    <property type="match status" value="1"/>
</dbReference>
<dbReference type="SMART" id="SM00184">
    <property type="entry name" value="RING"/>
    <property type="match status" value="1"/>
</dbReference>
<dbReference type="Gene3D" id="3.40.50.10810">
    <property type="entry name" value="Tandem AAA-ATPase domain"/>
    <property type="match status" value="1"/>
</dbReference>
<gene>
    <name evidence="12" type="ORF">VP1G_04080</name>
</gene>
<dbReference type="InterPro" id="IPR000330">
    <property type="entry name" value="SNF2_N"/>
</dbReference>
<dbReference type="Proteomes" id="UP000078576">
    <property type="component" value="Unassembled WGS sequence"/>
</dbReference>
<dbReference type="EMBL" id="KN714692">
    <property type="protein sequence ID" value="KUI56742.1"/>
    <property type="molecule type" value="Genomic_DNA"/>
</dbReference>
<dbReference type="GO" id="GO:0008270">
    <property type="term" value="F:zinc ion binding"/>
    <property type="evidence" value="ECO:0007669"/>
    <property type="project" value="UniProtKB-KW"/>
</dbReference>